<dbReference type="PANTHER" id="PTHR21224:SF1">
    <property type="entry name" value="INTEGRATOR COMPLEX SUBUNIT 1"/>
    <property type="match status" value="1"/>
</dbReference>
<feature type="region of interest" description="Disordered" evidence="1">
    <location>
        <begin position="143"/>
        <end position="181"/>
    </location>
</feature>
<evidence type="ECO:0000259" key="3">
    <source>
        <dbReference type="Pfam" id="PF22927"/>
    </source>
</evidence>
<evidence type="ECO:0000313" key="6">
    <source>
        <dbReference type="EMBL" id="TRY61155.1"/>
    </source>
</evidence>
<organism evidence="6 7">
    <name type="scientific">Tigriopus californicus</name>
    <name type="common">Marine copepod</name>
    <dbReference type="NCBI Taxonomy" id="6832"/>
    <lineage>
        <taxon>Eukaryota</taxon>
        <taxon>Metazoa</taxon>
        <taxon>Ecdysozoa</taxon>
        <taxon>Arthropoda</taxon>
        <taxon>Crustacea</taxon>
        <taxon>Multicrustacea</taxon>
        <taxon>Hexanauplia</taxon>
        <taxon>Copepoda</taxon>
        <taxon>Harpacticoida</taxon>
        <taxon>Harpacticidae</taxon>
        <taxon>Tigriopus</taxon>
    </lineage>
</organism>
<dbReference type="InterPro" id="IPR038902">
    <property type="entry name" value="INTS1"/>
</dbReference>
<dbReference type="Pfam" id="PF12432">
    <property type="entry name" value="INTS1_RP2B-bd"/>
    <property type="match status" value="1"/>
</dbReference>
<evidence type="ECO:0000259" key="4">
    <source>
        <dbReference type="Pfam" id="PF22928"/>
    </source>
</evidence>
<sequence>MSALSGDEPDRAVAWLCGSVRQLRVQRAKPDQVLYLSLLYLAKHQPELFSGSDHLVEALCSLLKRDVKESYKSKGNALVGVLAANVLLAAFQKERNWPEIFVRVFIDDAMGERIWVDHPDCKGFVDNVMTALGTRLPPHSVFLKPESGREQCPSPPVGGGSGSGSGSATPTRVTDDDSLQGLDSGGLLGLEGREPMDVGVLPRYQGLQNVIEHLVMEIVREHLNRRQGSDNITRNFLRFLTSACGLAEVRLIVMSKIEMWVMSPKVSKIAQELLTSVALNCNTHTQIDIDVLGHFAKLRFKNKPNINLYLHCIRELSLAHNDNLPTIIKHTIFNELSNARNTNNMGIINVIFTSEPERAASSLASVFMDLLLQKDCYLRALRALLREIVRALRYDINLQCFCAQLMQERPKEAIFKDFEAKDRLFSSLTDIIVLSMFLGISPQVREVINGQLRNDKKDTTPLKAFLKQVSLIQRDAMWWFLDVVPKYFVQKGGASPALFAKCLHKILFMTTHDEYFLIDGWPGETDRHIYFKAIAEVPLHQDTLMRILQIGLNKNLPLNGRDTIDLAEFLVKRAANLYPLASEEFPILASDKPSEIIEWLFQLAAYVVPDSIPLPPDYSPPSLAISTAYWKVWNILTVYCAYNPSEYGANAWETYPSLRAFMEMCMTNQFVFPPPTIASGEEAEALRAQEVQSVIAEKEAILTFENHLAQDTITESNSLLLPQLITLTPDGPLRRPPQAVLEALKGINSQLRIGHLLCRSRNPDFLLDILQRQGTSQAMPWLADLVESSEGSLNVLPVQCLCEFLLNSDLNLQAKSEFTDEMNREIEAKKQKQLQLLQHLQGLLQNSQSDPRSCFETLDYFLRRLSSHQTHQRLQALKGLKMILTPYPSDGASETGGPSPMEVDEPLDDNKWLLHHLTNLPFFDEFFPHISAALRTACQVENEPNVVGLYMQFLCRYRPSGYADETELCLDMASIIVERSTILPAILLGPLCKSSCASETFYHLLYLFTQFMKRTRDPTNSAAGPSGWSTENQAELITVVWGPSNLSATLHFFVVHAQIILLTFQPDEKCMGPFQEMLQVWFPPDLSLHPKAFLVDTREEAILIPDWLKLKMIRSDVAALVDAALNELEASQLILFIQSFGIPVASMSKLLQSLDVAVRLDSVGVNEAVLDKNYMGQLVAVQHKRGATGGHVFAKTLHLQLHAGEEREQTTHEKMAVVGKLSEPIIPPRSTAMIPPGHVRNTLLHLFDVGSPSRMTMKEKQDTFRTLQKFLAREISSDSPTKPILEATVKALDSILKSDLRSAFVQSMAQRTAFSCGLFRLISSSMSRPPLNNLPSSKVLIQVGDILANEMALKGLKSPLTALVENYKQRMGIFSVPEVKEEPLFDPSTGSLDEEVALNKLSRTSTAVFETQVKQMVKNALKRRSTGPLVNSMSQLLLQEAKEKQQIDLMERKGMKIERELDDKGLREREAKSKVGLLVDWLELLDPELIQVSPEIQQQLLFSKCLLKSSGVALRRERSAQPYLLSMLTHQASWNKLRETIDYVLRDFDPGLDAEAVLDFLSSCILIPKLWHGRDKHLPKHETPQDVLALTWPQLAVMIDYLLQEAHDSASEDTASIFRHRIPLVIRCLNDAHKSRAVVDYLILKLTQPVDENDKRVVAPKGVVQELLLQIYMKMPSCLLHLTDAESHLPRDLKAFGNTSRTDYDFSFFRSRNHMTLYNIALGLLELLKPYVFRPEYQEPLQAALGCYFDMLGAFYHRRDSIFGLIDKFLTFLHDYLAHQPQTASKFIVDEGQILPDLASAMPNMNSLKQLVACINFSAEGVANSTTGSNYAVVEKREAANEANRLLNNLSLTNLEEDVVAILLEVNNLAVAKPIILEHFVDETNYYLSHPNKGVRNQAYHLLLKLLRSSPKSSRQVVLSYIGCLESGHPAVIQSALEKLPDIAVLCEERLCTILQTVFALGLYSNMSVTQYIMETVAVLNARLGY</sequence>
<dbReference type="InterPro" id="IPR053965">
    <property type="entry name" value="INTS1_R4"/>
</dbReference>
<feature type="domain" description="Integrator complex subunit 1 INTS2-binding" evidence="5">
    <location>
        <begin position="856"/>
        <end position="1193"/>
    </location>
</feature>
<keyword evidence="7" id="KW-1185">Reference proteome</keyword>
<name>A0A553N6T5_TIGCA</name>
<dbReference type="InterPro" id="IPR053964">
    <property type="entry name" value="INT1_R3"/>
</dbReference>
<evidence type="ECO:0000259" key="2">
    <source>
        <dbReference type="Pfam" id="PF12432"/>
    </source>
</evidence>
<feature type="non-terminal residue" evidence="6">
    <location>
        <position position="1986"/>
    </location>
</feature>
<dbReference type="EMBL" id="VCGU01000459">
    <property type="protein sequence ID" value="TRY61155.1"/>
    <property type="molecule type" value="Genomic_DNA"/>
</dbReference>
<evidence type="ECO:0000259" key="5">
    <source>
        <dbReference type="Pfam" id="PF22929"/>
    </source>
</evidence>
<accession>A0A553N6T5</accession>
<dbReference type="GO" id="GO:0032039">
    <property type="term" value="C:integrator complex"/>
    <property type="evidence" value="ECO:0007669"/>
    <property type="project" value="InterPro"/>
</dbReference>
<protein>
    <submittedName>
        <fullName evidence="6">Uncharacterized protein</fullName>
    </submittedName>
</protein>
<dbReference type="InterPro" id="IPR022145">
    <property type="entry name" value="INTS1_RPB2-bd"/>
</dbReference>
<gene>
    <name evidence="6" type="ORF">TCAL_09519</name>
</gene>
<dbReference type="PANTHER" id="PTHR21224">
    <property type="entry name" value="INTEGRATOR COMPLEX SUBUNIT 1"/>
    <property type="match status" value="1"/>
</dbReference>
<feature type="domain" description="Integrator complex subunit 1 R4" evidence="4">
    <location>
        <begin position="1848"/>
        <end position="1948"/>
    </location>
</feature>
<dbReference type="GO" id="GO:0034474">
    <property type="term" value="P:U2 snRNA 3'-end processing"/>
    <property type="evidence" value="ECO:0007669"/>
    <property type="project" value="InterPro"/>
</dbReference>
<dbReference type="Proteomes" id="UP000318571">
    <property type="component" value="Chromosome 8"/>
</dbReference>
<proteinExistence type="predicted"/>
<dbReference type="STRING" id="6832.A0A553N6T5"/>
<feature type="domain" description="Integrator complex subunit 1 RPB2-binding" evidence="2">
    <location>
        <begin position="210"/>
        <end position="364"/>
    </location>
</feature>
<reference evidence="6 7" key="1">
    <citation type="journal article" date="2018" name="Nat. Ecol. Evol.">
        <title>Genomic signatures of mitonuclear coevolution across populations of Tigriopus californicus.</title>
        <authorList>
            <person name="Barreto F.S."/>
            <person name="Watson E.T."/>
            <person name="Lima T.G."/>
            <person name="Willett C.S."/>
            <person name="Edmands S."/>
            <person name="Li W."/>
            <person name="Burton R.S."/>
        </authorList>
    </citation>
    <scope>NUCLEOTIDE SEQUENCE [LARGE SCALE GENOMIC DNA]</scope>
    <source>
        <strain evidence="6 7">San Diego</strain>
    </source>
</reference>
<dbReference type="OMA" id="CSEFRFY"/>
<dbReference type="Pfam" id="PF22928">
    <property type="entry name" value="INTS1_R4"/>
    <property type="match status" value="1"/>
</dbReference>
<evidence type="ECO:0000313" key="7">
    <source>
        <dbReference type="Proteomes" id="UP000318571"/>
    </source>
</evidence>
<dbReference type="Pfam" id="PF22929">
    <property type="entry name" value="INTS1_INTS2-bd"/>
    <property type="match status" value="1"/>
</dbReference>
<comment type="caution">
    <text evidence="6">The sequence shown here is derived from an EMBL/GenBank/DDBJ whole genome shotgun (WGS) entry which is preliminary data.</text>
</comment>
<dbReference type="InterPro" id="IPR053966">
    <property type="entry name" value="INTS1_INTS2-bd"/>
</dbReference>
<feature type="domain" description="Integrator complex subunit 1 R3" evidence="3">
    <location>
        <begin position="1700"/>
        <end position="1804"/>
    </location>
</feature>
<dbReference type="Pfam" id="PF22927">
    <property type="entry name" value="INT1_R3"/>
    <property type="match status" value="1"/>
</dbReference>
<evidence type="ECO:0000256" key="1">
    <source>
        <dbReference type="SAM" id="MobiDB-lite"/>
    </source>
</evidence>